<dbReference type="PROSITE" id="PS50122">
    <property type="entry name" value="CHEB"/>
    <property type="match status" value="1"/>
</dbReference>
<dbReference type="EC" id="3.1.1.61" evidence="2"/>
<dbReference type="GO" id="GO:0006935">
    <property type="term" value="P:chemotaxis"/>
    <property type="evidence" value="ECO:0007669"/>
    <property type="project" value="UniProtKB-UniRule"/>
</dbReference>
<dbReference type="Proteomes" id="UP000250915">
    <property type="component" value="Unassembled WGS sequence"/>
</dbReference>
<reference evidence="6 7" key="1">
    <citation type="submission" date="2018-06" db="EMBL/GenBank/DDBJ databases">
        <title>NTM in soil in Japan.</title>
        <authorList>
            <person name="Ohya K."/>
        </authorList>
    </citation>
    <scope>NUCLEOTIDE SEQUENCE [LARGE SCALE GENOMIC DNA]</scope>
    <source>
        <strain evidence="6 7">GF28</strain>
    </source>
</reference>
<evidence type="ECO:0000313" key="6">
    <source>
        <dbReference type="EMBL" id="RAV08876.1"/>
    </source>
</evidence>
<dbReference type="SUPFAM" id="SSF52738">
    <property type="entry name" value="Methylesterase CheB, C-terminal domain"/>
    <property type="match status" value="1"/>
</dbReference>
<dbReference type="Gene3D" id="3.40.50.180">
    <property type="entry name" value="Methylesterase CheB, C-terminal domain"/>
    <property type="match status" value="1"/>
</dbReference>
<dbReference type="PANTHER" id="PTHR42872">
    <property type="entry name" value="PROTEIN-GLUTAMATE METHYLESTERASE/PROTEIN-GLUTAMINE GLUTAMINASE"/>
    <property type="match status" value="1"/>
</dbReference>
<evidence type="ECO:0000256" key="1">
    <source>
        <dbReference type="ARBA" id="ARBA00022801"/>
    </source>
</evidence>
<dbReference type="EMBL" id="QMEV01000035">
    <property type="protein sequence ID" value="RAV08876.1"/>
    <property type="molecule type" value="Genomic_DNA"/>
</dbReference>
<feature type="active site" evidence="4">
    <location>
        <position position="138"/>
    </location>
</feature>
<dbReference type="InterPro" id="IPR000673">
    <property type="entry name" value="Sig_transdc_resp-reg_Me-estase"/>
</dbReference>
<protein>
    <recommendedName>
        <fullName evidence="2">protein-glutamate methylesterase</fullName>
        <ecNumber evidence="2">3.1.1.61</ecNumber>
    </recommendedName>
</protein>
<dbReference type="InterPro" id="IPR035909">
    <property type="entry name" value="CheB_C"/>
</dbReference>
<feature type="active site" evidence="4">
    <location>
        <position position="48"/>
    </location>
</feature>
<comment type="catalytic activity">
    <reaction evidence="3">
        <text>[protein]-L-glutamate 5-O-methyl ester + H2O = L-glutamyl-[protein] + methanol + H(+)</text>
        <dbReference type="Rhea" id="RHEA:23236"/>
        <dbReference type="Rhea" id="RHEA-COMP:10208"/>
        <dbReference type="Rhea" id="RHEA-COMP:10311"/>
        <dbReference type="ChEBI" id="CHEBI:15377"/>
        <dbReference type="ChEBI" id="CHEBI:15378"/>
        <dbReference type="ChEBI" id="CHEBI:17790"/>
        <dbReference type="ChEBI" id="CHEBI:29973"/>
        <dbReference type="ChEBI" id="CHEBI:82795"/>
        <dbReference type="EC" id="3.1.1.61"/>
    </reaction>
</comment>
<evidence type="ECO:0000313" key="7">
    <source>
        <dbReference type="Proteomes" id="UP000250915"/>
    </source>
</evidence>
<dbReference type="GO" id="GO:0008984">
    <property type="term" value="F:protein-glutamate methylesterase activity"/>
    <property type="evidence" value="ECO:0007669"/>
    <property type="project" value="UniProtKB-EC"/>
</dbReference>
<dbReference type="PANTHER" id="PTHR42872:SF6">
    <property type="entry name" value="PROTEIN-GLUTAMATE METHYLESTERASE_PROTEIN-GLUTAMINE GLUTAMINASE"/>
    <property type="match status" value="1"/>
</dbReference>
<proteinExistence type="predicted"/>
<dbReference type="AlphaFoldDB" id="A0A329LNU0"/>
<dbReference type="GO" id="GO:0005737">
    <property type="term" value="C:cytoplasm"/>
    <property type="evidence" value="ECO:0007669"/>
    <property type="project" value="InterPro"/>
</dbReference>
<evidence type="ECO:0000256" key="4">
    <source>
        <dbReference type="PROSITE-ProRule" id="PRU00050"/>
    </source>
</evidence>
<comment type="caution">
    <text evidence="6">The sequence shown here is derived from an EMBL/GenBank/DDBJ whole genome shotgun (WGS) entry which is preliminary data.</text>
</comment>
<gene>
    <name evidence="6" type="ORF">DQP57_16225</name>
</gene>
<evidence type="ECO:0000256" key="2">
    <source>
        <dbReference type="ARBA" id="ARBA00039140"/>
    </source>
</evidence>
<dbReference type="GO" id="GO:0000156">
    <property type="term" value="F:phosphorelay response regulator activity"/>
    <property type="evidence" value="ECO:0007669"/>
    <property type="project" value="InterPro"/>
</dbReference>
<dbReference type="Pfam" id="PF01339">
    <property type="entry name" value="CheB_methylest"/>
    <property type="match status" value="1"/>
</dbReference>
<evidence type="ECO:0000256" key="3">
    <source>
        <dbReference type="ARBA" id="ARBA00048267"/>
    </source>
</evidence>
<dbReference type="OrthoDB" id="9793421at2"/>
<dbReference type="CDD" id="cd16433">
    <property type="entry name" value="CheB"/>
    <property type="match status" value="1"/>
</dbReference>
<sequence>MSATRHTDGFAPFGRVVLVASQGGMKALTTVVAGLPESFPLPVVLAQHRRAVPNRPDVLAEVVSRHCHLPVRVASHGEASNAPGVTIVPAGTIATIDDCDLWSLTTPSCNVGIGDAVLMSSAAAARTIAVILTGRLTDGAAGCRVVKRGGGRVLVQDPFTAEASSMPATAIATGCADFVLPLKRLATAVLALTTAPGAAELLTVPIPPWACLST</sequence>
<keyword evidence="1 4" id="KW-0378">Hydrolase</keyword>
<keyword evidence="4" id="KW-0145">Chemotaxis</keyword>
<feature type="domain" description="CheB-type methylesterase" evidence="5">
    <location>
        <begin position="12"/>
        <end position="196"/>
    </location>
</feature>
<organism evidence="6 7">
    <name type="scientific">Mycobacterium colombiense</name>
    <dbReference type="NCBI Taxonomy" id="339268"/>
    <lineage>
        <taxon>Bacteria</taxon>
        <taxon>Bacillati</taxon>
        <taxon>Actinomycetota</taxon>
        <taxon>Actinomycetes</taxon>
        <taxon>Mycobacteriales</taxon>
        <taxon>Mycobacteriaceae</taxon>
        <taxon>Mycobacterium</taxon>
        <taxon>Mycobacterium avium complex (MAC)</taxon>
    </lineage>
</organism>
<name>A0A329LNU0_9MYCO</name>
<evidence type="ECO:0000259" key="5">
    <source>
        <dbReference type="PROSITE" id="PS50122"/>
    </source>
</evidence>
<dbReference type="RefSeq" id="WP_064892818.1">
    <property type="nucleotide sequence ID" value="NZ_QMEV01000035.1"/>
</dbReference>
<feature type="active site" evidence="4">
    <location>
        <position position="21"/>
    </location>
</feature>
<accession>A0A329LNU0</accession>